<dbReference type="FunFam" id="1.10.530.10:FF:000004">
    <property type="entry name" value="Membrane-bound lytic murein transglycosylase D"/>
    <property type="match status" value="1"/>
</dbReference>
<evidence type="ECO:0000313" key="5">
    <source>
        <dbReference type="Proteomes" id="UP000542720"/>
    </source>
</evidence>
<dbReference type="SMART" id="SM00257">
    <property type="entry name" value="LysM"/>
    <property type="match status" value="3"/>
</dbReference>
<dbReference type="Gene3D" id="1.10.530.10">
    <property type="match status" value="1"/>
</dbReference>
<feature type="domain" description="LysM" evidence="3">
    <location>
        <begin position="483"/>
        <end position="527"/>
    </location>
</feature>
<dbReference type="PROSITE" id="PS00922">
    <property type="entry name" value="TRANSGLYCOSYLASE"/>
    <property type="match status" value="1"/>
</dbReference>
<keyword evidence="5" id="KW-1185">Reference proteome</keyword>
<feature type="domain" description="LysM" evidence="3">
    <location>
        <begin position="412"/>
        <end position="456"/>
    </location>
</feature>
<dbReference type="PANTHER" id="PTHR33734">
    <property type="entry name" value="LYSM DOMAIN-CONTAINING GPI-ANCHORED PROTEIN 2"/>
    <property type="match status" value="1"/>
</dbReference>
<dbReference type="InterPro" id="IPR008258">
    <property type="entry name" value="Transglycosylase_SLT_dom_1"/>
</dbReference>
<dbReference type="CDD" id="cd00118">
    <property type="entry name" value="LysM"/>
    <property type="match status" value="3"/>
</dbReference>
<dbReference type="InterPro" id="IPR010511">
    <property type="entry name" value="MltD_lipid-attach"/>
</dbReference>
<dbReference type="AlphaFoldDB" id="A0A7W4LPX7"/>
<dbReference type="InterPro" id="IPR000189">
    <property type="entry name" value="Transglyc_AS"/>
</dbReference>
<dbReference type="Pfam" id="PF06474">
    <property type="entry name" value="LPAM_MltD"/>
    <property type="match status" value="1"/>
</dbReference>
<dbReference type="RefSeq" id="WP_183090714.1">
    <property type="nucleotide sequence ID" value="NZ_JACJUD010000007.1"/>
</dbReference>
<dbReference type="SUPFAM" id="SSF53955">
    <property type="entry name" value="Lysozyme-like"/>
    <property type="match status" value="1"/>
</dbReference>
<reference evidence="4 5" key="1">
    <citation type="submission" date="2020-08" db="EMBL/GenBank/DDBJ databases">
        <authorList>
            <person name="Kim C.M."/>
        </authorList>
    </citation>
    <scope>NUCLEOTIDE SEQUENCE [LARGE SCALE GENOMIC DNA]</scope>
    <source>
        <strain evidence="4 5">UL070</strain>
    </source>
</reference>
<dbReference type="EMBL" id="JACJUD010000007">
    <property type="protein sequence ID" value="MBB2497194.1"/>
    <property type="molecule type" value="Genomic_DNA"/>
</dbReference>
<evidence type="ECO:0000256" key="2">
    <source>
        <dbReference type="SAM" id="MobiDB-lite"/>
    </source>
</evidence>
<dbReference type="Pfam" id="PF01476">
    <property type="entry name" value="LysM"/>
    <property type="match status" value="3"/>
</dbReference>
<feature type="region of interest" description="Disordered" evidence="2">
    <location>
        <begin position="453"/>
        <end position="474"/>
    </location>
</feature>
<accession>A0A7W4LPX7</accession>
<comment type="caution">
    <text evidence="4">The sequence shown here is derived from an EMBL/GenBank/DDBJ whole genome shotgun (WGS) entry which is preliminary data.</text>
</comment>
<comment type="similarity">
    <text evidence="1">Belongs to the transglycosylase Slt family.</text>
</comment>
<sequence>MLLLPFRTLNSSALARGAKVLAVLLCIGLAGCQSTGSSRDSSRDSDRSATLRQEPEWLNDAPVAEKPQDIWDRMRNGFKLQDEIGVNPRIENQRLWFVSKPSYLESASGRGSLYIHYVVERLEERNMPMELALLPVIESAYNPFAYSRSHAVGLWQFIPATGRHFNLRQTTWYDGRRDVTASTNAALSYLSRLHDMFNGDWLLALAAYNAGEGTVSRAIERNQKLGLPTDYWNLPLPKETQDYVPKLLALSQIVMSPEAYGVSLSPIANEPYFEEVAIKQNLDLSRVAAMADMDEDELFNLNPAFKKRITMDGPRHLLVPTDKAEMLTASLALMKPQAQVAWQEYRVRSGDSLHSIANRYGMTVNTLKDTNKLSSNSLRVGQVLSIPATPGSTPQAPIQQRIAKAKPAVATQRYKVKRGDTLWQIANANGVALKDLQRWNGLTAKSRLSLGQSLDIRGGSGGTGNSVAASKPKAKADKRQAVTYYRVKSGDSMYMIARRFNVDMNNLQRWNPLSDSTALKPGQTLTLYLD</sequence>
<dbReference type="PANTHER" id="PTHR33734:SF22">
    <property type="entry name" value="MEMBRANE-BOUND LYTIC MUREIN TRANSGLYCOSYLASE D"/>
    <property type="match status" value="1"/>
</dbReference>
<proteinExistence type="inferred from homology"/>
<dbReference type="Pfam" id="PF01464">
    <property type="entry name" value="SLT"/>
    <property type="match status" value="1"/>
</dbReference>
<dbReference type="GO" id="GO:0016020">
    <property type="term" value="C:membrane"/>
    <property type="evidence" value="ECO:0007669"/>
    <property type="project" value="InterPro"/>
</dbReference>
<dbReference type="GO" id="GO:0008932">
    <property type="term" value="F:lytic endotransglycosylase activity"/>
    <property type="evidence" value="ECO:0007669"/>
    <property type="project" value="TreeGrafter"/>
</dbReference>
<dbReference type="InterPro" id="IPR018392">
    <property type="entry name" value="LysM"/>
</dbReference>
<feature type="domain" description="LysM" evidence="3">
    <location>
        <begin position="343"/>
        <end position="386"/>
    </location>
</feature>
<organism evidence="4 5">
    <name type="scientific">Aquipseudomonas ullengensis</name>
    <dbReference type="NCBI Taxonomy" id="2759166"/>
    <lineage>
        <taxon>Bacteria</taxon>
        <taxon>Pseudomonadati</taxon>
        <taxon>Pseudomonadota</taxon>
        <taxon>Gammaproteobacteria</taxon>
        <taxon>Pseudomonadales</taxon>
        <taxon>Pseudomonadaceae</taxon>
        <taxon>Aquipseudomonas</taxon>
    </lineage>
</organism>
<evidence type="ECO:0000313" key="4">
    <source>
        <dbReference type="EMBL" id="MBB2497194.1"/>
    </source>
</evidence>
<name>A0A7W4LPX7_9GAMM</name>
<feature type="compositionally biased region" description="Basic and acidic residues" evidence="2">
    <location>
        <begin position="40"/>
        <end position="55"/>
    </location>
</feature>
<evidence type="ECO:0000259" key="3">
    <source>
        <dbReference type="PROSITE" id="PS51782"/>
    </source>
</evidence>
<dbReference type="PROSITE" id="PS51257">
    <property type="entry name" value="PROKAR_LIPOPROTEIN"/>
    <property type="match status" value="1"/>
</dbReference>
<gene>
    <name evidence="4" type="ORF">H3H51_19400</name>
</gene>
<dbReference type="CDD" id="cd16894">
    <property type="entry name" value="MltD-like"/>
    <property type="match status" value="1"/>
</dbReference>
<dbReference type="GO" id="GO:0000270">
    <property type="term" value="P:peptidoglycan metabolic process"/>
    <property type="evidence" value="ECO:0007669"/>
    <property type="project" value="InterPro"/>
</dbReference>
<evidence type="ECO:0000256" key="1">
    <source>
        <dbReference type="ARBA" id="ARBA00007734"/>
    </source>
</evidence>
<dbReference type="InterPro" id="IPR036779">
    <property type="entry name" value="LysM_dom_sf"/>
</dbReference>
<dbReference type="Proteomes" id="UP000542720">
    <property type="component" value="Unassembled WGS sequence"/>
</dbReference>
<dbReference type="SUPFAM" id="SSF54106">
    <property type="entry name" value="LysM domain"/>
    <property type="match status" value="3"/>
</dbReference>
<dbReference type="Gene3D" id="3.10.350.10">
    <property type="entry name" value="LysM domain"/>
    <property type="match status" value="3"/>
</dbReference>
<protein>
    <submittedName>
        <fullName evidence="4">LysM peptidoglycan-binding domain-containing protein</fullName>
    </submittedName>
</protein>
<dbReference type="InterPro" id="IPR023346">
    <property type="entry name" value="Lysozyme-like_dom_sf"/>
</dbReference>
<feature type="region of interest" description="Disordered" evidence="2">
    <location>
        <begin position="33"/>
        <end position="58"/>
    </location>
</feature>
<dbReference type="PROSITE" id="PS51782">
    <property type="entry name" value="LYSM"/>
    <property type="match status" value="3"/>
</dbReference>